<dbReference type="CDD" id="cd12940">
    <property type="entry name" value="LEM_LAP2_LEMD1"/>
    <property type="match status" value="1"/>
</dbReference>
<keyword evidence="2" id="KW-1185">Reference proteome</keyword>
<dbReference type="PROSITE" id="PS50954">
    <property type="entry name" value="LEM"/>
    <property type="match status" value="1"/>
</dbReference>
<sequence>MMNVEELSNDELREQLLDLGVTVGPIGGTTRVVYVNKLKRLLEEKYGSGDAHIRDDAPSGEVEQFVRVRATNLEIPQFENENLMTGTNSPLVNEPVSGLVDAAIGNASPRRVFPEEVHGPVQVRISL</sequence>
<dbReference type="Proteomes" id="UP000036681">
    <property type="component" value="Unplaced"/>
</dbReference>
<evidence type="ECO:0000259" key="1">
    <source>
        <dbReference type="PROSITE" id="PS50954"/>
    </source>
</evidence>
<feature type="domain" description="LEM" evidence="1">
    <location>
        <begin position="1"/>
        <end position="45"/>
    </location>
</feature>
<dbReference type="FunFam" id="1.10.720.40:FF:000001">
    <property type="entry name" value="LEM domain containing 2, isoform CRA_a"/>
    <property type="match status" value="1"/>
</dbReference>
<dbReference type="AlphaFoldDB" id="A0A9J2QBY1"/>
<dbReference type="PANTHER" id="PTHR12019:SF9">
    <property type="entry name" value="THYMOPOIETIN"/>
    <property type="match status" value="1"/>
</dbReference>
<dbReference type="InterPro" id="IPR003887">
    <property type="entry name" value="LEM_dom"/>
</dbReference>
<proteinExistence type="predicted"/>
<dbReference type="Pfam" id="PF03020">
    <property type="entry name" value="LEM"/>
    <property type="match status" value="1"/>
</dbReference>
<dbReference type="WBParaSite" id="ALUE_0001901401-mRNA-1">
    <property type="protein sequence ID" value="ALUE_0001901401-mRNA-1"/>
    <property type="gene ID" value="ALUE_0001901401"/>
</dbReference>
<dbReference type="SMART" id="SM00540">
    <property type="entry name" value="LEM"/>
    <property type="match status" value="1"/>
</dbReference>
<dbReference type="PANTHER" id="PTHR12019">
    <property type="entry name" value="LAMINA-ASSOCIATED POLYPEPTIDE THYMOPOIETIN"/>
    <property type="match status" value="1"/>
</dbReference>
<reference evidence="3" key="1">
    <citation type="submission" date="2023-03" db="UniProtKB">
        <authorList>
            <consortium name="WormBaseParasite"/>
        </authorList>
    </citation>
    <scope>IDENTIFICATION</scope>
</reference>
<dbReference type="Gene3D" id="1.10.720.40">
    <property type="match status" value="1"/>
</dbReference>
<dbReference type="SUPFAM" id="SSF63451">
    <property type="entry name" value="LEM domain"/>
    <property type="match status" value="1"/>
</dbReference>
<dbReference type="InterPro" id="IPR051656">
    <property type="entry name" value="LEM_domain"/>
</dbReference>
<name>A0A9J2QBY1_ASCLU</name>
<accession>A0A9J2QBY1</accession>
<dbReference type="InterPro" id="IPR011015">
    <property type="entry name" value="LEM/LEM-like_dom_sf"/>
</dbReference>
<evidence type="ECO:0000313" key="3">
    <source>
        <dbReference type="WBParaSite" id="ALUE_0001901401-mRNA-1"/>
    </source>
</evidence>
<evidence type="ECO:0000313" key="2">
    <source>
        <dbReference type="Proteomes" id="UP000036681"/>
    </source>
</evidence>
<protein>
    <submittedName>
        <fullName evidence="3">LEM domain-containing protein</fullName>
    </submittedName>
</protein>
<organism evidence="2 3">
    <name type="scientific">Ascaris lumbricoides</name>
    <name type="common">Giant roundworm</name>
    <dbReference type="NCBI Taxonomy" id="6252"/>
    <lineage>
        <taxon>Eukaryota</taxon>
        <taxon>Metazoa</taxon>
        <taxon>Ecdysozoa</taxon>
        <taxon>Nematoda</taxon>
        <taxon>Chromadorea</taxon>
        <taxon>Rhabditida</taxon>
        <taxon>Spirurina</taxon>
        <taxon>Ascaridomorpha</taxon>
        <taxon>Ascaridoidea</taxon>
        <taxon>Ascarididae</taxon>
        <taxon>Ascaris</taxon>
    </lineage>
</organism>